<organism evidence="1 2">
    <name type="scientific">Methanococcus maripaludis KA1</name>
    <dbReference type="NCBI Taxonomy" id="637914"/>
    <lineage>
        <taxon>Archaea</taxon>
        <taxon>Methanobacteriati</taxon>
        <taxon>Methanobacteriota</taxon>
        <taxon>Methanomada group</taxon>
        <taxon>Methanococci</taxon>
        <taxon>Methanococcales</taxon>
        <taxon>Methanococcaceae</taxon>
        <taxon>Methanococcus</taxon>
    </lineage>
</organism>
<dbReference type="SUPFAM" id="SSF48452">
    <property type="entry name" value="TPR-like"/>
    <property type="match status" value="1"/>
</dbReference>
<name>A0A2Z5PH99_METMI</name>
<evidence type="ECO:0000313" key="2">
    <source>
        <dbReference type="Proteomes" id="UP000264208"/>
    </source>
</evidence>
<dbReference type="AlphaFoldDB" id="A0A2Z5PH99"/>
<dbReference type="RefSeq" id="WP_013998879.1">
    <property type="nucleotide sequence ID" value="NZ_AP011526.1"/>
</dbReference>
<sequence>MFKKLLLALLISISLLFSGCIDSSATTESNDIETPTTPQEQSVESKMIVWGTPDDFDYYKLPLSLHKSDLEGAEKVIIKTINGAEIYYLKDYTGEKTEVEEFNSEYVDTIYIYYSETHMFTCPNNDNKNIPILPLGIYESDPDSVYDFYMEEAYSYYDEGNYERADVYARAATYYKPNVESYTLRADCMRKLGDYEAQAYFQNKADDLPLTFAEFERTYTKNMNIPDDAKDYEELGDKYEKTNPEKAIEYYEQSVRIFDGNACVWHKLAGCYYDVGDYDLNAYANGMIFELDPDFYSDFPLIFERP</sequence>
<dbReference type="InterPro" id="IPR011990">
    <property type="entry name" value="TPR-like_helical_dom_sf"/>
</dbReference>
<evidence type="ECO:0000313" key="1">
    <source>
        <dbReference type="EMBL" id="BAP60615.1"/>
    </source>
</evidence>
<proteinExistence type="predicted"/>
<protein>
    <recommendedName>
        <fullName evidence="3">Tetratricopeptide repeat protein</fullName>
    </recommendedName>
</protein>
<accession>A0A2Z5PH99</accession>
<evidence type="ECO:0008006" key="3">
    <source>
        <dbReference type="Google" id="ProtNLM"/>
    </source>
</evidence>
<dbReference type="EMBL" id="AP011526">
    <property type="protein sequence ID" value="BAP60615.1"/>
    <property type="molecule type" value="Genomic_DNA"/>
</dbReference>
<reference evidence="1 2" key="1">
    <citation type="submission" date="2009-06" db="EMBL/GenBank/DDBJ databases">
        <title>Molecular Evidence for Microbiologically Influenced Corrosion from genome of Methanogen.</title>
        <authorList>
            <person name="Ito N."/>
            <person name="Tsurumaru H."/>
            <person name="Shimizu A."/>
            <person name="Harada T."/>
            <person name="Hosoyama A."/>
            <person name="Horikawa H."/>
            <person name="Wakai S."/>
            <person name="Sasaki K."/>
            <person name="Nishijima K."/>
            <person name="Ataku H."/>
            <person name="Yamazaki J."/>
            <person name="Mise M."/>
            <person name="Yamazaki S."/>
            <person name="Tanikawa S."/>
            <person name="Harayama S."/>
            <person name="Fujita N."/>
        </authorList>
    </citation>
    <scope>NUCLEOTIDE SEQUENCE [LARGE SCALE GENOMIC DNA]</scope>
    <source>
        <strain evidence="2">KA1 ( NBRC 102054)</strain>
    </source>
</reference>
<dbReference type="KEGG" id="mmak:MMKA1_04980"/>
<dbReference type="GeneID" id="10981916"/>
<dbReference type="Proteomes" id="UP000264208">
    <property type="component" value="Chromosome"/>
</dbReference>
<dbReference type="PROSITE" id="PS51257">
    <property type="entry name" value="PROKAR_LIPOPROTEIN"/>
    <property type="match status" value="1"/>
</dbReference>
<dbReference type="Gene3D" id="1.25.40.10">
    <property type="entry name" value="Tetratricopeptide repeat domain"/>
    <property type="match status" value="1"/>
</dbReference>
<dbReference type="GeneID" id="41278914"/>
<gene>
    <name evidence="1" type="ORF">MMKA1_04980</name>
</gene>